<dbReference type="AlphaFoldDB" id="A0A3R6W7S5"/>
<dbReference type="GO" id="GO:0140078">
    <property type="term" value="F:class I DNA-(apurinic or apyrimidinic site) endonuclease activity"/>
    <property type="evidence" value="ECO:0007669"/>
    <property type="project" value="UniProtKB-EC"/>
</dbReference>
<dbReference type="EC" id="4.2.99.18" evidence="16"/>
<dbReference type="EC" id="3.2.2.23" evidence="16"/>
<evidence type="ECO:0000256" key="10">
    <source>
        <dbReference type="ARBA" id="ARBA00023204"/>
    </source>
</evidence>
<evidence type="ECO:0000256" key="4">
    <source>
        <dbReference type="ARBA" id="ARBA00022723"/>
    </source>
</evidence>
<keyword evidence="10 16" id="KW-0234">DNA repair</keyword>
<keyword evidence="4 16" id="KW-0479">Metal-binding</keyword>
<evidence type="ECO:0000313" key="19">
    <source>
        <dbReference type="EMBL" id="RHW48389.1"/>
    </source>
</evidence>
<comment type="function">
    <text evidence="16">Involved in base excision repair of DNA damaged by oxidation or by mutagenic agents. Acts as DNA glycosylase that recognizes and removes damaged bases. Has a preference for oxidized purines, such as 7,8-dihydro-8-oxoguanine (8-oxoG). Has AP (apurinic/apyrimidinic) lyase activity and introduces nicks in the DNA strand. Cleaves the DNA backbone by beta-delta elimination to generate a single-strand break at the site of the removed base with both 3'- and 5'-phosphates.</text>
</comment>
<sequence length="276" mass="31089">MPELPEVETVRRGLNQLIKGAKISDINIRYDKIIVGSTTDFKQQLIGATIVEVSRRAKYLLFHFDNNLTMISHLRMEGKYQVRDSQSEFDKHVHVIFCLEDGRFLGYRDVRKFGKMQLVERSTEMQVKSIAALGPEPLTPQYTLASLQQGLQKKKKSIKATLLDQHVVSGLGNIYVDEVLWRAKIHPEEPANKVTTAQITDLYPIINDEIKTAIAAGGTTIRSYVDATGHQGNFQLQLNVYKQEGNPCARCGTPIEKIKVAGRGTHFCPHCQVLNQ</sequence>
<dbReference type="InterPro" id="IPR015886">
    <property type="entry name" value="H2TH_FPG"/>
</dbReference>
<feature type="binding site" evidence="16">
    <location>
        <position position="92"/>
    </location>
    <ligand>
        <name>DNA</name>
        <dbReference type="ChEBI" id="CHEBI:16991"/>
    </ligand>
</feature>
<evidence type="ECO:0000256" key="16">
    <source>
        <dbReference type="HAMAP-Rule" id="MF_00103"/>
    </source>
</evidence>
<proteinExistence type="inferred from homology"/>
<evidence type="ECO:0000259" key="17">
    <source>
        <dbReference type="PROSITE" id="PS51066"/>
    </source>
</evidence>
<keyword evidence="5 16" id="KW-0227">DNA damage</keyword>
<dbReference type="PANTHER" id="PTHR22993:SF9">
    <property type="entry name" value="FORMAMIDOPYRIMIDINE-DNA GLYCOSYLASE"/>
    <property type="match status" value="1"/>
</dbReference>
<comment type="function">
    <text evidence="15">Involved in base excision repair of DNA damaged by oxidation or by mutagenic agents. Acts as a DNA glycosylase that recognizes and removes damaged bases. Has a preference for oxidized purines, such as 7,8-dihydro-8-oxoguanine (8-oxoG). Has AP (apurinic/apyrimidinic) lyase activity and introduces nicks in the DNA strand. Cleaves the DNA backbone by beta-delta elimination to generate a single-strand break at the site of the removed base with both 3'- and 5'-phosphates.</text>
</comment>
<dbReference type="GO" id="GO:0006284">
    <property type="term" value="P:base-excision repair"/>
    <property type="evidence" value="ECO:0007669"/>
    <property type="project" value="InterPro"/>
</dbReference>
<evidence type="ECO:0000256" key="9">
    <source>
        <dbReference type="ARBA" id="ARBA00023125"/>
    </source>
</evidence>
<evidence type="ECO:0000256" key="11">
    <source>
        <dbReference type="ARBA" id="ARBA00023239"/>
    </source>
</evidence>
<dbReference type="SMART" id="SM00898">
    <property type="entry name" value="Fapy_DNA_glyco"/>
    <property type="match status" value="1"/>
</dbReference>
<dbReference type="PANTHER" id="PTHR22993">
    <property type="entry name" value="FORMAMIDOPYRIMIDINE-DNA GLYCOSYLASE"/>
    <property type="match status" value="1"/>
</dbReference>
<feature type="active site" description="Proton donor; for delta-elimination activity" evidence="16">
    <location>
        <position position="263"/>
    </location>
</feature>
<evidence type="ECO:0000256" key="7">
    <source>
        <dbReference type="ARBA" id="ARBA00022801"/>
    </source>
</evidence>
<evidence type="ECO:0000256" key="2">
    <source>
        <dbReference type="ARBA" id="ARBA00009409"/>
    </source>
</evidence>
<dbReference type="PROSITE" id="PS51066">
    <property type="entry name" value="ZF_FPG_2"/>
    <property type="match status" value="1"/>
</dbReference>
<dbReference type="InterPro" id="IPR020629">
    <property type="entry name" value="FPG_Glyclase"/>
</dbReference>
<dbReference type="Gene3D" id="3.20.190.10">
    <property type="entry name" value="MutM-like, N-terminal"/>
    <property type="match status" value="1"/>
</dbReference>
<evidence type="ECO:0000256" key="1">
    <source>
        <dbReference type="ARBA" id="ARBA00001668"/>
    </source>
</evidence>
<evidence type="ECO:0000259" key="18">
    <source>
        <dbReference type="PROSITE" id="PS51068"/>
    </source>
</evidence>
<dbReference type="RefSeq" id="WP_118910150.1">
    <property type="nucleotide sequence ID" value="NZ_QOCS01000005.1"/>
</dbReference>
<comment type="catalytic activity">
    <reaction evidence="1 16">
        <text>Hydrolysis of DNA containing ring-opened 7-methylguanine residues, releasing 2,6-diamino-4-hydroxy-5-(N-methyl)formamidopyrimidine.</text>
        <dbReference type="EC" id="3.2.2.23"/>
    </reaction>
</comment>
<comment type="similarity">
    <text evidence="2 16">Belongs to the FPG family.</text>
</comment>
<dbReference type="InterPro" id="IPR010663">
    <property type="entry name" value="Znf_FPG/IleRS"/>
</dbReference>
<dbReference type="GO" id="GO:0008270">
    <property type="term" value="F:zinc ion binding"/>
    <property type="evidence" value="ECO:0007669"/>
    <property type="project" value="UniProtKB-UniRule"/>
</dbReference>
<dbReference type="SUPFAM" id="SSF81624">
    <property type="entry name" value="N-terminal domain of MutM-like DNA repair proteins"/>
    <property type="match status" value="1"/>
</dbReference>
<keyword evidence="9 16" id="KW-0238">DNA-binding</keyword>
<feature type="active site" description="Schiff-base intermediate with DNA" evidence="16">
    <location>
        <position position="2"/>
    </location>
</feature>
<dbReference type="GO" id="GO:0003690">
    <property type="term" value="F:double-stranded DNA binding"/>
    <property type="evidence" value="ECO:0007669"/>
    <property type="project" value="UniProtKB-ARBA"/>
</dbReference>
<keyword evidence="11 16" id="KW-0456">Lyase</keyword>
<comment type="subunit">
    <text evidence="3 16">Monomer.</text>
</comment>
<feature type="binding site" evidence="16">
    <location>
        <position position="111"/>
    </location>
    <ligand>
        <name>DNA</name>
        <dbReference type="ChEBI" id="CHEBI:16991"/>
    </ligand>
</feature>
<evidence type="ECO:0000256" key="5">
    <source>
        <dbReference type="ARBA" id="ARBA00022763"/>
    </source>
</evidence>
<dbReference type="SUPFAM" id="SSF57716">
    <property type="entry name" value="Glucocorticoid receptor-like (DNA-binding domain)"/>
    <property type="match status" value="1"/>
</dbReference>
<dbReference type="PROSITE" id="PS01242">
    <property type="entry name" value="ZF_FPG_1"/>
    <property type="match status" value="1"/>
</dbReference>
<dbReference type="SMART" id="SM01232">
    <property type="entry name" value="H2TH"/>
    <property type="match status" value="1"/>
</dbReference>
<dbReference type="EMBL" id="QOCS01000005">
    <property type="protein sequence ID" value="RHW48389.1"/>
    <property type="molecule type" value="Genomic_DNA"/>
</dbReference>
<evidence type="ECO:0000256" key="13">
    <source>
        <dbReference type="ARBA" id="ARBA00023295"/>
    </source>
</evidence>
<evidence type="ECO:0000256" key="6">
    <source>
        <dbReference type="ARBA" id="ARBA00022771"/>
    </source>
</evidence>
<evidence type="ECO:0000256" key="12">
    <source>
        <dbReference type="ARBA" id="ARBA00023268"/>
    </source>
</evidence>
<dbReference type="InterPro" id="IPR015887">
    <property type="entry name" value="DNA_glyclase_Znf_dom_DNA_BS"/>
</dbReference>
<evidence type="ECO:0000256" key="14">
    <source>
        <dbReference type="ARBA" id="ARBA00044632"/>
    </source>
</evidence>
<dbReference type="InterPro" id="IPR012319">
    <property type="entry name" value="FPG_cat"/>
</dbReference>
<keyword evidence="12 16" id="KW-0511">Multifunctional enzyme</keyword>
<dbReference type="FunFam" id="3.20.190.10:FF:000001">
    <property type="entry name" value="Formamidopyrimidine-DNA glycosylase"/>
    <property type="match status" value="1"/>
</dbReference>
<feature type="domain" description="Formamidopyrimidine-DNA glycosylase catalytic" evidence="18">
    <location>
        <begin position="2"/>
        <end position="114"/>
    </location>
</feature>
<gene>
    <name evidence="16" type="primary">mutM</name>
    <name evidence="16" type="synonym">fpg</name>
    <name evidence="19" type="ORF">DS832_02180</name>
</gene>
<keyword evidence="7 16" id="KW-0378">Hydrolase</keyword>
<dbReference type="GO" id="GO:0003684">
    <property type="term" value="F:damaged DNA binding"/>
    <property type="evidence" value="ECO:0007669"/>
    <property type="project" value="InterPro"/>
</dbReference>
<reference evidence="19 20" key="1">
    <citation type="submission" date="2018-07" db="EMBL/GenBank/DDBJ databases">
        <title>Genome sequences of six Lactobacillus spp. isolated from bumble bee guts.</title>
        <authorList>
            <person name="Motta E.V.S."/>
            <person name="Moran N.A."/>
        </authorList>
    </citation>
    <scope>NUCLEOTIDE SEQUENCE [LARGE SCALE GENOMIC DNA]</scope>
    <source>
        <strain evidence="19 20">LV-8.1</strain>
    </source>
</reference>
<dbReference type="Proteomes" id="UP000284822">
    <property type="component" value="Unassembled WGS sequence"/>
</dbReference>
<organism evidence="19 20">
    <name type="scientific">Bombilactobacillus bombi</name>
    <dbReference type="NCBI Taxonomy" id="1303590"/>
    <lineage>
        <taxon>Bacteria</taxon>
        <taxon>Bacillati</taxon>
        <taxon>Bacillota</taxon>
        <taxon>Bacilli</taxon>
        <taxon>Lactobacillales</taxon>
        <taxon>Lactobacillaceae</taxon>
        <taxon>Bombilactobacillus</taxon>
    </lineage>
</organism>
<dbReference type="NCBIfam" id="NF002211">
    <property type="entry name" value="PRK01103.1"/>
    <property type="match status" value="1"/>
</dbReference>
<comment type="catalytic activity">
    <reaction evidence="14 16">
        <text>2'-deoxyribonucleotide-(2'-deoxyribose 5'-phosphate)-2'-deoxyribonucleotide-DNA = a 3'-end 2'-deoxyribonucleotide-(2,3-dehydro-2,3-deoxyribose 5'-phosphate)-DNA + a 5'-end 5'-phospho-2'-deoxyribonucleoside-DNA + H(+)</text>
        <dbReference type="Rhea" id="RHEA:66592"/>
        <dbReference type="Rhea" id="RHEA-COMP:13180"/>
        <dbReference type="Rhea" id="RHEA-COMP:16897"/>
        <dbReference type="Rhea" id="RHEA-COMP:17067"/>
        <dbReference type="ChEBI" id="CHEBI:15378"/>
        <dbReference type="ChEBI" id="CHEBI:136412"/>
        <dbReference type="ChEBI" id="CHEBI:157695"/>
        <dbReference type="ChEBI" id="CHEBI:167181"/>
        <dbReference type="EC" id="4.2.99.18"/>
    </reaction>
</comment>
<evidence type="ECO:0000256" key="3">
    <source>
        <dbReference type="ARBA" id="ARBA00011245"/>
    </source>
</evidence>
<dbReference type="InterPro" id="IPR010979">
    <property type="entry name" value="Ribosomal_uS13-like_H2TH"/>
</dbReference>
<feature type="domain" description="FPG-type" evidence="17">
    <location>
        <begin position="239"/>
        <end position="273"/>
    </location>
</feature>
<dbReference type="SUPFAM" id="SSF46946">
    <property type="entry name" value="S13-like H2TH domain"/>
    <property type="match status" value="1"/>
</dbReference>
<dbReference type="InterPro" id="IPR000214">
    <property type="entry name" value="Znf_DNA_glyclase/AP_lyase"/>
</dbReference>
<dbReference type="Pfam" id="PF01149">
    <property type="entry name" value="Fapy_DNA_glyco"/>
    <property type="match status" value="1"/>
</dbReference>
<evidence type="ECO:0000313" key="20">
    <source>
        <dbReference type="Proteomes" id="UP000284822"/>
    </source>
</evidence>
<protein>
    <recommendedName>
        <fullName evidence="16">Formamidopyrimidine-DNA glycosylase</fullName>
        <shortName evidence="16">Fapy-DNA glycosylase</shortName>
        <ecNumber evidence="16">3.2.2.23</ecNumber>
    </recommendedName>
    <alternativeName>
        <fullName evidence="16">DNA-(apurinic or apyrimidinic site) lyase MutM</fullName>
        <shortName evidence="16">AP lyase MutM</shortName>
        <ecNumber evidence="16">4.2.99.18</ecNumber>
    </alternativeName>
</protein>
<feature type="active site" description="Proton donor" evidence="16">
    <location>
        <position position="3"/>
    </location>
</feature>
<dbReference type="CDD" id="cd08966">
    <property type="entry name" value="EcFpg-like_N"/>
    <property type="match status" value="1"/>
</dbReference>
<accession>A0A3R6W7S5</accession>
<comment type="caution">
    <text evidence="19">The sequence shown here is derived from an EMBL/GenBank/DDBJ whole genome shotgun (WGS) entry which is preliminary data.</text>
</comment>
<comment type="cofactor">
    <cofactor evidence="16">
        <name>Zn(2+)</name>
        <dbReference type="ChEBI" id="CHEBI:29105"/>
    </cofactor>
    <text evidence="16">Binds 1 zinc ion per subunit.</text>
</comment>
<feature type="binding site" evidence="16">
    <location>
        <position position="154"/>
    </location>
    <ligand>
        <name>DNA</name>
        <dbReference type="ChEBI" id="CHEBI:16991"/>
    </ligand>
</feature>
<dbReference type="NCBIfam" id="TIGR00577">
    <property type="entry name" value="fpg"/>
    <property type="match status" value="1"/>
</dbReference>
<evidence type="ECO:0000256" key="15">
    <source>
        <dbReference type="ARBA" id="ARBA00060177"/>
    </source>
</evidence>
<dbReference type="FunFam" id="1.10.8.50:FF:000003">
    <property type="entry name" value="Formamidopyrimidine-DNA glycosylase"/>
    <property type="match status" value="1"/>
</dbReference>
<dbReference type="InterPro" id="IPR035937">
    <property type="entry name" value="FPG_N"/>
</dbReference>
<dbReference type="GO" id="GO:0034039">
    <property type="term" value="F:8-oxo-7,8-dihydroguanine DNA N-glycosylase activity"/>
    <property type="evidence" value="ECO:0007669"/>
    <property type="project" value="TreeGrafter"/>
</dbReference>
<dbReference type="Gene3D" id="1.10.8.50">
    <property type="match status" value="1"/>
</dbReference>
<name>A0A3R6W7S5_9LACO</name>
<dbReference type="Pfam" id="PF06827">
    <property type="entry name" value="zf-FPG_IleRS"/>
    <property type="match status" value="1"/>
</dbReference>
<feature type="active site" description="Proton donor; for beta-elimination activity" evidence="16">
    <location>
        <position position="58"/>
    </location>
</feature>
<dbReference type="PROSITE" id="PS51068">
    <property type="entry name" value="FPG_CAT"/>
    <property type="match status" value="1"/>
</dbReference>
<keyword evidence="6 16" id="KW-0863">Zinc-finger</keyword>
<keyword evidence="13 16" id="KW-0326">Glycosidase</keyword>
<evidence type="ECO:0000256" key="8">
    <source>
        <dbReference type="ARBA" id="ARBA00022833"/>
    </source>
</evidence>
<keyword evidence="8 16" id="KW-0862">Zinc</keyword>
<dbReference type="Pfam" id="PF06831">
    <property type="entry name" value="H2TH"/>
    <property type="match status" value="1"/>
</dbReference>
<dbReference type="HAMAP" id="MF_00103">
    <property type="entry name" value="Fapy_DNA_glycosyl"/>
    <property type="match status" value="1"/>
</dbReference>